<dbReference type="InterPro" id="IPR008727">
    <property type="entry name" value="PAAR_motif"/>
</dbReference>
<dbReference type="Pfam" id="PF14891">
    <property type="entry name" value="Peptidase_M91"/>
    <property type="match status" value="1"/>
</dbReference>
<protein>
    <submittedName>
        <fullName evidence="2">M91 family zinc metallopeptidase</fullName>
    </submittedName>
</protein>
<dbReference type="RefSeq" id="WP_380071708.1">
    <property type="nucleotide sequence ID" value="NZ_JBHRTO010000001.1"/>
</dbReference>
<evidence type="ECO:0000313" key="3">
    <source>
        <dbReference type="Proteomes" id="UP001595547"/>
    </source>
</evidence>
<feature type="region of interest" description="Disordered" evidence="1">
    <location>
        <begin position="180"/>
        <end position="219"/>
    </location>
</feature>
<organism evidence="2 3">
    <name type="scientific">Cypionkella sinensis</name>
    <dbReference type="NCBI Taxonomy" id="1756043"/>
    <lineage>
        <taxon>Bacteria</taxon>
        <taxon>Pseudomonadati</taxon>
        <taxon>Pseudomonadota</taxon>
        <taxon>Alphaproteobacteria</taxon>
        <taxon>Rhodobacterales</taxon>
        <taxon>Paracoccaceae</taxon>
        <taxon>Cypionkella</taxon>
    </lineage>
</organism>
<keyword evidence="3" id="KW-1185">Reference proteome</keyword>
<reference evidence="3" key="1">
    <citation type="journal article" date="2019" name="Int. J. Syst. Evol. Microbiol.">
        <title>The Global Catalogue of Microorganisms (GCM) 10K type strain sequencing project: providing services to taxonomists for standard genome sequencing and annotation.</title>
        <authorList>
            <consortium name="The Broad Institute Genomics Platform"/>
            <consortium name="The Broad Institute Genome Sequencing Center for Infectious Disease"/>
            <person name="Wu L."/>
            <person name="Ma J."/>
        </authorList>
    </citation>
    <scope>NUCLEOTIDE SEQUENCE [LARGE SCALE GENOMIC DNA]</scope>
    <source>
        <strain evidence="3">KCTC 52039</strain>
    </source>
</reference>
<feature type="region of interest" description="Disordered" evidence="1">
    <location>
        <begin position="243"/>
        <end position="290"/>
    </location>
</feature>
<dbReference type="EMBL" id="JBHRTO010000001">
    <property type="protein sequence ID" value="MFC3180073.1"/>
    <property type="molecule type" value="Genomic_DNA"/>
</dbReference>
<name>A0ABV7J1R3_9RHOB</name>
<dbReference type="Pfam" id="PF05488">
    <property type="entry name" value="PAAR_motif"/>
    <property type="match status" value="1"/>
</dbReference>
<accession>A0ABV7J1R3</accession>
<dbReference type="InterPro" id="IPR028208">
    <property type="entry name" value="Effector_pro_NleD-like"/>
</dbReference>
<evidence type="ECO:0000256" key="1">
    <source>
        <dbReference type="SAM" id="MobiDB-lite"/>
    </source>
</evidence>
<gene>
    <name evidence="2" type="ORF">ACFOGH_03640</name>
</gene>
<dbReference type="Gene3D" id="2.60.200.60">
    <property type="match status" value="1"/>
</dbReference>
<evidence type="ECO:0000313" key="2">
    <source>
        <dbReference type="EMBL" id="MFC3180073.1"/>
    </source>
</evidence>
<comment type="caution">
    <text evidence="2">The sequence shown here is derived from an EMBL/GenBank/DDBJ whole genome shotgun (WGS) entry which is preliminary data.</text>
</comment>
<dbReference type="CDD" id="cd14738">
    <property type="entry name" value="PAAR_2"/>
    <property type="match status" value="1"/>
</dbReference>
<feature type="compositionally biased region" description="Polar residues" evidence="1">
    <location>
        <begin position="243"/>
        <end position="259"/>
    </location>
</feature>
<proteinExistence type="predicted"/>
<dbReference type="Proteomes" id="UP001595547">
    <property type="component" value="Unassembled WGS sequence"/>
</dbReference>
<sequence length="290" mass="29916">MVGFPAARMTDMHTCPMCMGAPFPIMPPAFPTVMIGGLPAARLTDLCACLIPALVPIPSVDPIAFGSPTVLIGGQPAARQFDPTMKGGAIILGLPTVLIGIVATPAPGEPGALNIWEEVLPDGSTVTHVGPNITIKGTKAFRDAVVQDLQRLDSTPSGQALLTSLNAPGKGPVTIVATTGGNEVDGTGAGANRNPDGTPGAGSGSTLHYNPDKTQIGDGSQPYMTRPPAVALGHELNHCEQAQNGTWTNDSTGGTNNNELEAVGLPPYQNNPHSENNIRKDLGQPPRTKY</sequence>